<feature type="binding site" evidence="3">
    <location>
        <position position="187"/>
    </location>
    <ligand>
        <name>Cu cation</name>
        <dbReference type="ChEBI" id="CHEBI:23378"/>
    </ligand>
</feature>
<protein>
    <submittedName>
        <fullName evidence="5">SCO family protein</fullName>
    </submittedName>
</protein>
<dbReference type="Gene3D" id="3.40.30.10">
    <property type="entry name" value="Glutaredoxin"/>
    <property type="match status" value="1"/>
</dbReference>
<name>A0A931I2G8_9HYPH</name>
<organism evidence="5 6">
    <name type="scientific">Methylobrevis albus</name>
    <dbReference type="NCBI Taxonomy" id="2793297"/>
    <lineage>
        <taxon>Bacteria</taxon>
        <taxon>Pseudomonadati</taxon>
        <taxon>Pseudomonadota</taxon>
        <taxon>Alphaproteobacteria</taxon>
        <taxon>Hyphomicrobiales</taxon>
        <taxon>Pleomorphomonadaceae</taxon>
        <taxon>Methylobrevis</taxon>
    </lineage>
</organism>
<evidence type="ECO:0000256" key="4">
    <source>
        <dbReference type="PIRSR" id="PIRSR603782-2"/>
    </source>
</evidence>
<dbReference type="SUPFAM" id="SSF52833">
    <property type="entry name" value="Thioredoxin-like"/>
    <property type="match status" value="1"/>
</dbReference>
<dbReference type="FunFam" id="3.40.30.10:FF:000013">
    <property type="entry name" value="Blast:Protein SCO1 homolog, mitochondrial"/>
    <property type="match status" value="1"/>
</dbReference>
<accession>A0A931I2G8</accession>
<evidence type="ECO:0000256" key="3">
    <source>
        <dbReference type="PIRSR" id="PIRSR603782-1"/>
    </source>
</evidence>
<dbReference type="InterPro" id="IPR003782">
    <property type="entry name" value="SCO1/SenC"/>
</dbReference>
<dbReference type="PANTHER" id="PTHR12151">
    <property type="entry name" value="ELECTRON TRANSPORT PROTIN SCO1/SENC FAMILY MEMBER"/>
    <property type="match status" value="1"/>
</dbReference>
<dbReference type="Proteomes" id="UP000631694">
    <property type="component" value="Unassembled WGS sequence"/>
</dbReference>
<dbReference type="GO" id="GO:0046872">
    <property type="term" value="F:metal ion binding"/>
    <property type="evidence" value="ECO:0007669"/>
    <property type="project" value="UniProtKB-KW"/>
</dbReference>
<sequence length="224" mass="23299">MTAGFATGPRPLPSRRSVLSGLGFATACGLAGLRPAAAHEAHGAAAVPVDPLAGRFGGPFTLTSHRGTRVSDTDFRGALMLVYFGFTHCVDVCPVDLAVQQGALAEIGDLASRIQPLFITVDPARDTPEVLASYLAPFHPATLGLTGTEAEIAAVAKAYRVHRRRVPLDGPEAEHLRDAAGAYIVDHGALTFLMGPDGRFLTLVPHGAGIDRLATLLAGYAAKA</sequence>
<dbReference type="Pfam" id="PF02630">
    <property type="entry name" value="SCO1-SenC"/>
    <property type="match status" value="1"/>
</dbReference>
<keyword evidence="6" id="KW-1185">Reference proteome</keyword>
<comment type="similarity">
    <text evidence="1">Belongs to the SCO1/2 family.</text>
</comment>
<feature type="binding site" evidence="3">
    <location>
        <position position="93"/>
    </location>
    <ligand>
        <name>Cu cation</name>
        <dbReference type="ChEBI" id="CHEBI:23378"/>
    </ligand>
</feature>
<evidence type="ECO:0000313" key="6">
    <source>
        <dbReference type="Proteomes" id="UP000631694"/>
    </source>
</evidence>
<feature type="binding site" evidence="3">
    <location>
        <position position="89"/>
    </location>
    <ligand>
        <name>Cu cation</name>
        <dbReference type="ChEBI" id="CHEBI:23378"/>
    </ligand>
</feature>
<evidence type="ECO:0000256" key="1">
    <source>
        <dbReference type="ARBA" id="ARBA00010996"/>
    </source>
</evidence>
<dbReference type="InterPro" id="IPR006311">
    <property type="entry name" value="TAT_signal"/>
</dbReference>
<dbReference type="InterPro" id="IPR036249">
    <property type="entry name" value="Thioredoxin-like_sf"/>
</dbReference>
<comment type="caution">
    <text evidence="5">The sequence shown here is derived from an EMBL/GenBank/DDBJ whole genome shotgun (WGS) entry which is preliminary data.</text>
</comment>
<dbReference type="AlphaFoldDB" id="A0A931I2G8"/>
<feature type="disulfide bond" description="Redox-active" evidence="4">
    <location>
        <begin position="89"/>
        <end position="93"/>
    </location>
</feature>
<dbReference type="CDD" id="cd02968">
    <property type="entry name" value="SCO"/>
    <property type="match status" value="1"/>
</dbReference>
<dbReference type="PANTHER" id="PTHR12151:SF25">
    <property type="entry name" value="LINALOOL DEHYDRATASE_ISOMERASE DOMAIN-CONTAINING PROTEIN"/>
    <property type="match status" value="1"/>
</dbReference>
<keyword evidence="3" id="KW-0479">Metal-binding</keyword>
<proteinExistence type="inferred from homology"/>
<evidence type="ECO:0000256" key="2">
    <source>
        <dbReference type="ARBA" id="ARBA00023008"/>
    </source>
</evidence>
<dbReference type="RefSeq" id="WP_197311335.1">
    <property type="nucleotide sequence ID" value="NZ_JADZLT010000050.1"/>
</dbReference>
<dbReference type="EMBL" id="JADZLT010000050">
    <property type="protein sequence ID" value="MBH0238249.1"/>
    <property type="molecule type" value="Genomic_DNA"/>
</dbReference>
<reference evidence="5" key="1">
    <citation type="submission" date="2020-12" db="EMBL/GenBank/DDBJ databases">
        <title>Methylobrevis albus sp. nov., isolated from fresh water lack sediment.</title>
        <authorList>
            <person name="Zou Q."/>
        </authorList>
    </citation>
    <scope>NUCLEOTIDE SEQUENCE</scope>
    <source>
        <strain evidence="5">L22</strain>
    </source>
</reference>
<gene>
    <name evidence="5" type="ORF">I5731_10475</name>
</gene>
<evidence type="ECO:0000313" key="5">
    <source>
        <dbReference type="EMBL" id="MBH0238249.1"/>
    </source>
</evidence>
<dbReference type="PROSITE" id="PS51318">
    <property type="entry name" value="TAT"/>
    <property type="match status" value="1"/>
</dbReference>
<keyword evidence="4" id="KW-1015">Disulfide bond</keyword>
<keyword evidence="2 3" id="KW-0186">Copper</keyword>